<dbReference type="InParanoid" id="A0A1D2VPZ1"/>
<evidence type="ECO:0000256" key="1">
    <source>
        <dbReference type="ARBA" id="ARBA00004123"/>
    </source>
</evidence>
<dbReference type="Pfam" id="PF00172">
    <property type="entry name" value="Zn_clus"/>
    <property type="match status" value="1"/>
</dbReference>
<reference evidence="5" key="1">
    <citation type="submission" date="2016-05" db="EMBL/GenBank/DDBJ databases">
        <title>Comparative genomics of biotechnologically important yeasts.</title>
        <authorList>
            <consortium name="DOE Joint Genome Institute"/>
            <person name="Riley R."/>
            <person name="Haridas S."/>
            <person name="Wolfe K.H."/>
            <person name="Lopes M.R."/>
            <person name="Hittinger C.T."/>
            <person name="Goker M."/>
            <person name="Salamov A."/>
            <person name="Wisecaver J."/>
            <person name="Long T.M."/>
            <person name="Aerts A.L."/>
            <person name="Barry K."/>
            <person name="Choi C."/>
            <person name="Clum A."/>
            <person name="Coughlan A.Y."/>
            <person name="Deshpande S."/>
            <person name="Douglass A.P."/>
            <person name="Hanson S.J."/>
            <person name="Klenk H.-P."/>
            <person name="Labutti K."/>
            <person name="Lapidus A."/>
            <person name="Lindquist E."/>
            <person name="Lipzen A."/>
            <person name="Meier-Kolthoff J.P."/>
            <person name="Ohm R.A."/>
            <person name="Otillar R.P."/>
            <person name="Pangilinan J."/>
            <person name="Peng Y."/>
            <person name="Rokas A."/>
            <person name="Rosa C.A."/>
            <person name="Scheuner C."/>
            <person name="Sibirny A.A."/>
            <person name="Slot J.C."/>
            <person name="Stielow J.B."/>
            <person name="Sun H."/>
            <person name="Kurtzman C.P."/>
            <person name="Blackwell M."/>
            <person name="Grigoriev I.V."/>
            <person name="Jeffries T.W."/>
        </authorList>
    </citation>
    <scope>NUCLEOTIDE SEQUENCE [LARGE SCALE GENOMIC DNA]</scope>
    <source>
        <strain evidence="5">DSM 1968</strain>
    </source>
</reference>
<dbReference type="SMART" id="SM00066">
    <property type="entry name" value="GAL4"/>
    <property type="match status" value="1"/>
</dbReference>
<keyword evidence="2" id="KW-0539">Nucleus</keyword>
<comment type="subcellular location">
    <subcellularLocation>
        <location evidence="1">Nucleus</location>
    </subcellularLocation>
</comment>
<accession>A0A1D2VPZ1</accession>
<dbReference type="CDD" id="cd00067">
    <property type="entry name" value="GAL4"/>
    <property type="match status" value="1"/>
</dbReference>
<dbReference type="OrthoDB" id="5419315at2759"/>
<dbReference type="InterPro" id="IPR021858">
    <property type="entry name" value="Fun_TF"/>
</dbReference>
<gene>
    <name evidence="4" type="ORF">ASCRUDRAFT_29934</name>
</gene>
<dbReference type="RefSeq" id="XP_020049999.1">
    <property type="nucleotide sequence ID" value="XM_020190152.1"/>
</dbReference>
<evidence type="ECO:0000313" key="4">
    <source>
        <dbReference type="EMBL" id="ODV63692.1"/>
    </source>
</evidence>
<protein>
    <recommendedName>
        <fullName evidence="3">Zn(2)-C6 fungal-type domain-containing protein</fullName>
    </recommendedName>
</protein>
<dbReference type="GeneID" id="30963788"/>
<dbReference type="PANTHER" id="PTHR37534:SF7">
    <property type="entry name" value="TRANSCRIPTIONAL ACTIVATOR PROTEIN UGA3"/>
    <property type="match status" value="1"/>
</dbReference>
<dbReference type="SUPFAM" id="SSF57701">
    <property type="entry name" value="Zn2/Cys6 DNA-binding domain"/>
    <property type="match status" value="1"/>
</dbReference>
<dbReference type="AlphaFoldDB" id="A0A1D2VPZ1"/>
<keyword evidence="5" id="KW-1185">Reference proteome</keyword>
<evidence type="ECO:0000256" key="2">
    <source>
        <dbReference type="ARBA" id="ARBA00023242"/>
    </source>
</evidence>
<dbReference type="InterPro" id="IPR036864">
    <property type="entry name" value="Zn2-C6_fun-type_DNA-bd_sf"/>
</dbReference>
<dbReference type="FunCoup" id="A0A1D2VPZ1">
    <property type="interactions" value="233"/>
</dbReference>
<feature type="domain" description="Zn(2)-C6 fungal-type" evidence="3">
    <location>
        <begin position="13"/>
        <end position="43"/>
    </location>
</feature>
<dbReference type="PROSITE" id="PS00463">
    <property type="entry name" value="ZN2_CY6_FUNGAL_1"/>
    <property type="match status" value="1"/>
</dbReference>
<dbReference type="GO" id="GO:0008270">
    <property type="term" value="F:zinc ion binding"/>
    <property type="evidence" value="ECO:0007669"/>
    <property type="project" value="InterPro"/>
</dbReference>
<dbReference type="GO" id="GO:0000981">
    <property type="term" value="F:DNA-binding transcription factor activity, RNA polymerase II-specific"/>
    <property type="evidence" value="ECO:0007669"/>
    <property type="project" value="InterPro"/>
</dbReference>
<dbReference type="EMBL" id="KV454475">
    <property type="protein sequence ID" value="ODV63692.1"/>
    <property type="molecule type" value="Genomic_DNA"/>
</dbReference>
<organism evidence="4 5">
    <name type="scientific">Ascoidea rubescens DSM 1968</name>
    <dbReference type="NCBI Taxonomy" id="1344418"/>
    <lineage>
        <taxon>Eukaryota</taxon>
        <taxon>Fungi</taxon>
        <taxon>Dikarya</taxon>
        <taxon>Ascomycota</taxon>
        <taxon>Saccharomycotina</taxon>
        <taxon>Saccharomycetes</taxon>
        <taxon>Ascoideaceae</taxon>
        <taxon>Ascoidea</taxon>
    </lineage>
</organism>
<dbReference type="Proteomes" id="UP000095038">
    <property type="component" value="Unassembled WGS sequence"/>
</dbReference>
<dbReference type="GO" id="GO:0045944">
    <property type="term" value="P:positive regulation of transcription by RNA polymerase II"/>
    <property type="evidence" value="ECO:0007669"/>
    <property type="project" value="TreeGrafter"/>
</dbReference>
<dbReference type="STRING" id="1344418.A0A1D2VPZ1"/>
<name>A0A1D2VPZ1_9ASCO</name>
<proteinExistence type="predicted"/>
<dbReference type="Gene3D" id="4.10.240.10">
    <property type="entry name" value="Zn(2)-C6 fungal-type DNA-binding domain"/>
    <property type="match status" value="1"/>
</dbReference>
<dbReference type="Pfam" id="PF11951">
    <property type="entry name" value="Fungal_trans_2"/>
    <property type="match status" value="1"/>
</dbReference>
<dbReference type="PANTHER" id="PTHR37534">
    <property type="entry name" value="TRANSCRIPTIONAL ACTIVATOR PROTEIN UGA3"/>
    <property type="match status" value="1"/>
</dbReference>
<dbReference type="InterPro" id="IPR001138">
    <property type="entry name" value="Zn2Cys6_DnaBD"/>
</dbReference>
<dbReference type="GO" id="GO:0000976">
    <property type="term" value="F:transcription cis-regulatory region binding"/>
    <property type="evidence" value="ECO:0007669"/>
    <property type="project" value="TreeGrafter"/>
</dbReference>
<dbReference type="GO" id="GO:0005634">
    <property type="term" value="C:nucleus"/>
    <property type="evidence" value="ECO:0007669"/>
    <property type="project" value="UniProtKB-SubCell"/>
</dbReference>
<evidence type="ECO:0000313" key="5">
    <source>
        <dbReference type="Proteomes" id="UP000095038"/>
    </source>
</evidence>
<sequence length="512" mass="59727">MSNNKFLKRSKTGCITCKIRKKRCDENKPICGDCKRLKKNCVWAKPGMSLQQIREIKKKVELDEEKIKLKKKIDLLKKKNNNHTPFQQRQIPKPKFDFTPLYHLPSNLFDVCPIGMRLYDYFRDKLAKIICISPQSNNYYLSIFLPMAHSDPGVLYSIIAWSAFHLGGTYEDLGHSYLKKALDHIKNNPLISNNDDDDDDINYNNQSVNGKPRSLNEKDFLIRLSNYLILCGALICDGDVKLWRTCLEYGSKLIKYQGGFLKLIYSSSIQKNWLALNFHYHDIASTERGTFFPSEYREPLFNFDDNFSTLTIQSHNLMGIDPLHGCCQPLYHVISEINALALKCKRLMRQLLNQIMDKSFEILNKIDNLVPNFSDLEKLDKKELELQLTLFEVFQFTSKIHLKQSVLRLNSSCIEIQFLVSDLLKRLDIILETSVEGSLCFPLFIAGMNCTRELDRNLMLKRFNDLIDRYRCKNVPRIKMIMEKVWSLDYNGSKNIDWYDVVKKVGWELSFA</sequence>
<dbReference type="PROSITE" id="PS50048">
    <property type="entry name" value="ZN2_CY6_FUNGAL_2"/>
    <property type="match status" value="1"/>
</dbReference>
<evidence type="ECO:0000259" key="3">
    <source>
        <dbReference type="PROSITE" id="PS50048"/>
    </source>
</evidence>